<dbReference type="EMBL" id="CP024955">
    <property type="protein sequence ID" value="ATY84896.1"/>
    <property type="molecule type" value="Genomic_DNA"/>
</dbReference>
<dbReference type="AlphaFoldDB" id="A0A2K8N6E6"/>
<evidence type="ECO:0000313" key="3">
    <source>
        <dbReference type="Proteomes" id="UP000231932"/>
    </source>
</evidence>
<dbReference type="SUPFAM" id="SSF69572">
    <property type="entry name" value="Activating enzymes of the ubiquitin-like proteins"/>
    <property type="match status" value="1"/>
</dbReference>
<evidence type="ECO:0000259" key="1">
    <source>
        <dbReference type="Pfam" id="PF00899"/>
    </source>
</evidence>
<dbReference type="KEGG" id="kyr:CVV65_08145"/>
<dbReference type="InterPro" id="IPR045886">
    <property type="entry name" value="ThiF/MoeB/HesA"/>
</dbReference>
<dbReference type="GO" id="GO:0008641">
    <property type="term" value="F:ubiquitin-like modifier activating enzyme activity"/>
    <property type="evidence" value="ECO:0007669"/>
    <property type="project" value="InterPro"/>
</dbReference>
<dbReference type="Proteomes" id="UP000231932">
    <property type="component" value="Chromosome"/>
</dbReference>
<dbReference type="Pfam" id="PF00899">
    <property type="entry name" value="ThiF"/>
    <property type="match status" value="1"/>
</dbReference>
<name>A0A2K8N6E6_9BACL</name>
<feature type="domain" description="THIF-type NAD/FAD binding fold" evidence="1">
    <location>
        <begin position="21"/>
        <end position="258"/>
    </location>
</feature>
<dbReference type="RefSeq" id="WP_100667701.1">
    <property type="nucleotide sequence ID" value="NZ_CP024955.1"/>
</dbReference>
<proteinExistence type="predicted"/>
<sequence>MGDVLEDRSSVTVLTSSSSRYARQLPLIGEDGQQRLKESTVLVAGIGGLGGACALYLAAAGVGHLILLHDGVVQLPDLNRQTLMNWESLGRPRVEEAEKTLRAFDPDLKVTTIQGKVGEVSLDPWLKQADLVIDARYDMEERFKLNELCVRQGVPMMEAAMYGWEIFLFWVIPKLGPCLECLHARDAAEAWQPLGFPVLGAVAGAAGAMAASEAVKWITQKRVAGGGRGLSMGTLFSLHLLYMDTHAIQVARNPHCPVCGDRPHVRV</sequence>
<dbReference type="Gene3D" id="3.40.50.720">
    <property type="entry name" value="NAD(P)-binding Rossmann-like Domain"/>
    <property type="match status" value="1"/>
</dbReference>
<dbReference type="GO" id="GO:0016779">
    <property type="term" value="F:nucleotidyltransferase activity"/>
    <property type="evidence" value="ECO:0007669"/>
    <property type="project" value="TreeGrafter"/>
</dbReference>
<dbReference type="PANTHER" id="PTHR10953">
    <property type="entry name" value="UBIQUITIN-ACTIVATING ENZYME E1"/>
    <property type="match status" value="1"/>
</dbReference>
<dbReference type="InterPro" id="IPR035985">
    <property type="entry name" value="Ubiquitin-activating_enz"/>
</dbReference>
<dbReference type="PANTHER" id="PTHR10953:SF102">
    <property type="entry name" value="ADENYLYLTRANSFERASE AND SULFURTRANSFERASE MOCS3"/>
    <property type="match status" value="1"/>
</dbReference>
<dbReference type="CDD" id="cd00757">
    <property type="entry name" value="ThiF_MoeB_HesA_family"/>
    <property type="match status" value="1"/>
</dbReference>
<dbReference type="InterPro" id="IPR000594">
    <property type="entry name" value="ThiF_NAD_FAD-bd"/>
</dbReference>
<reference evidence="3" key="1">
    <citation type="submission" date="2017-11" db="EMBL/GenBank/DDBJ databases">
        <title>Complete Genome Sequence of Kyrpidia sp. Strain EA-1, a thermophilic, hydrogen-oxidizing Bacterium, isolated from the Azores.</title>
        <authorList>
            <person name="Reiner J.E."/>
            <person name="Lapp C.J."/>
            <person name="Bunk B."/>
            <person name="Gescher J."/>
        </authorList>
    </citation>
    <scope>NUCLEOTIDE SEQUENCE [LARGE SCALE GENOMIC DNA]</scope>
    <source>
        <strain evidence="3">EA-1</strain>
    </source>
</reference>
<keyword evidence="3" id="KW-1185">Reference proteome</keyword>
<dbReference type="GO" id="GO:0005737">
    <property type="term" value="C:cytoplasm"/>
    <property type="evidence" value="ECO:0007669"/>
    <property type="project" value="TreeGrafter"/>
</dbReference>
<dbReference type="GO" id="GO:0004792">
    <property type="term" value="F:thiosulfate-cyanide sulfurtransferase activity"/>
    <property type="evidence" value="ECO:0007669"/>
    <property type="project" value="TreeGrafter"/>
</dbReference>
<gene>
    <name evidence="2" type="ORF">CVV65_08145</name>
</gene>
<dbReference type="OrthoDB" id="9804286at2"/>
<evidence type="ECO:0000313" key="2">
    <source>
        <dbReference type="EMBL" id="ATY84896.1"/>
    </source>
</evidence>
<accession>A0A2K8N6E6</accession>
<organism evidence="2 3">
    <name type="scientific">Kyrpidia spormannii</name>
    <dbReference type="NCBI Taxonomy" id="2055160"/>
    <lineage>
        <taxon>Bacteria</taxon>
        <taxon>Bacillati</taxon>
        <taxon>Bacillota</taxon>
        <taxon>Bacilli</taxon>
        <taxon>Bacillales</taxon>
        <taxon>Alicyclobacillaceae</taxon>
        <taxon>Kyrpidia</taxon>
    </lineage>
</organism>
<protein>
    <submittedName>
        <fullName evidence="2">Protein hesA</fullName>
    </submittedName>
</protein>